<evidence type="ECO:0000259" key="1">
    <source>
        <dbReference type="Pfam" id="PF13087"/>
    </source>
</evidence>
<evidence type="ECO:0000313" key="5">
    <source>
        <dbReference type="EMBL" id="CAF4974939.1"/>
    </source>
</evidence>
<dbReference type="Proteomes" id="UP000681720">
    <property type="component" value="Unassembled WGS sequence"/>
</dbReference>
<dbReference type="EMBL" id="CAJOBI010195033">
    <property type="protein sequence ID" value="CAF4973547.1"/>
    <property type="molecule type" value="Genomic_DNA"/>
</dbReference>
<dbReference type="EMBL" id="CAJOBH010094647">
    <property type="protein sequence ID" value="CAF4583382.1"/>
    <property type="molecule type" value="Genomic_DNA"/>
</dbReference>
<dbReference type="AlphaFoldDB" id="A0A8S3D377"/>
<reference evidence="4" key="1">
    <citation type="submission" date="2021-02" db="EMBL/GenBank/DDBJ databases">
        <authorList>
            <person name="Nowell W R."/>
        </authorList>
    </citation>
    <scope>NUCLEOTIDE SEQUENCE</scope>
</reference>
<dbReference type="Pfam" id="PF13087">
    <property type="entry name" value="AAA_12"/>
    <property type="match status" value="1"/>
</dbReference>
<dbReference type="EMBL" id="CAJOBJ010198046">
    <property type="protein sequence ID" value="CAF4974939.1"/>
    <property type="molecule type" value="Genomic_DNA"/>
</dbReference>
<feature type="domain" description="DNA2/NAM7 helicase-like C-terminal" evidence="1">
    <location>
        <begin position="1"/>
        <end position="43"/>
    </location>
</feature>
<name>A0A8S3D377_9BILA</name>
<accession>A0A8S3D377</accession>
<protein>
    <recommendedName>
        <fullName evidence="1">DNA2/NAM7 helicase-like C-terminal domain-containing protein</fullName>
    </recommendedName>
</protein>
<organism evidence="4 6">
    <name type="scientific">Rotaria magnacalcarata</name>
    <dbReference type="NCBI Taxonomy" id="392030"/>
    <lineage>
        <taxon>Eukaryota</taxon>
        <taxon>Metazoa</taxon>
        <taxon>Spiralia</taxon>
        <taxon>Gnathifera</taxon>
        <taxon>Rotifera</taxon>
        <taxon>Eurotatoria</taxon>
        <taxon>Bdelloidea</taxon>
        <taxon>Philodinida</taxon>
        <taxon>Philodinidae</taxon>
        <taxon>Rotaria</taxon>
    </lineage>
</organism>
<evidence type="ECO:0000313" key="2">
    <source>
        <dbReference type="EMBL" id="CAF4583382.1"/>
    </source>
</evidence>
<dbReference type="InterPro" id="IPR041679">
    <property type="entry name" value="DNA2/NAM7-like_C"/>
</dbReference>
<dbReference type="Proteomes" id="UP000681967">
    <property type="component" value="Unassembled WGS sequence"/>
</dbReference>
<sequence length="43" mass="4935">MYLGQRQFIAKQAKSNNLLRGVHIMVTDNYQGEENDIIILSLV</sequence>
<evidence type="ECO:0000313" key="3">
    <source>
        <dbReference type="EMBL" id="CAF4673444.1"/>
    </source>
</evidence>
<evidence type="ECO:0000313" key="4">
    <source>
        <dbReference type="EMBL" id="CAF4973547.1"/>
    </source>
</evidence>
<proteinExistence type="predicted"/>
<comment type="caution">
    <text evidence="4">The sequence shown here is derived from an EMBL/GenBank/DDBJ whole genome shotgun (WGS) entry which is preliminary data.</text>
</comment>
<dbReference type="InterPro" id="IPR027417">
    <property type="entry name" value="P-loop_NTPase"/>
</dbReference>
<gene>
    <name evidence="2" type="ORF">BYL167_LOCUS39404</name>
    <name evidence="5" type="ORF">GIL414_LOCUS55653</name>
    <name evidence="3" type="ORF">SMN809_LOCUS41988</name>
    <name evidence="4" type="ORF">SMN809_LOCUS55309</name>
</gene>
<feature type="non-terminal residue" evidence="4">
    <location>
        <position position="1"/>
    </location>
</feature>
<evidence type="ECO:0000313" key="6">
    <source>
        <dbReference type="Proteomes" id="UP000676336"/>
    </source>
</evidence>
<dbReference type="Gene3D" id="3.40.50.300">
    <property type="entry name" value="P-loop containing nucleotide triphosphate hydrolases"/>
    <property type="match status" value="1"/>
</dbReference>
<dbReference type="EMBL" id="CAJOBI010120013">
    <property type="protein sequence ID" value="CAF4673444.1"/>
    <property type="molecule type" value="Genomic_DNA"/>
</dbReference>
<dbReference type="Proteomes" id="UP000676336">
    <property type="component" value="Unassembled WGS sequence"/>
</dbReference>